<proteinExistence type="predicted"/>
<sequence>MIDFIDILGDRHGAVTEYSIRHGVNGEKSISGTVYTNDEVIHGVDRGWRLEIDNEFYVITFAVPVDSGNETQLEFDAVHEFFYEFSKKNVYSTLNGSNTAVRYLDFIFNGSGYQYNLEVTIPAFEKEEFGMTNRLALFNDFIKSTGVEFVVNNRVVRILREVGTDLSTIVKKGFNMQELRLEKNLKDFVTYKRGFGAWNNDEDQSQGRLEAVYRSPLADLYGELEDEPLVDERFSVKANLEERLQSDVENSYSISVQLTMEDLTKAGYEYEQPRTGDYIMAMNGDLGFEQKIRIVNYESHYDVNGQLIDHDITCNSLGITQKNASSAGLLNTINQALNNANLALERANYAVVSADGKTTNYFGEDDPIILGYEVRFKDTWYQIIGEDKVMNVWNGAEWEPITDTRVSKRNAELIAEQQSALEEVKTTADYSYDQLQQTIANSGFTDLDTAFGNVKTLSEQAESDAYEAMQLAIGSDGRLTLAEQFLDGFRNTAFDPSTGQLSLTEQTINGLQETVSDPVNGLETRVTTIADGFQVLSNDVDGLEAQLSVTNENVLARVQKGDVYSQLLIDSRNILFDAYDRIMLSANKVVIDASEGAFITSAIIESLSADKITAGTIDASQINVINLDASRITTGIIGGSAGNSWNMTTGLLQTVMEGTNTRAELNGGVIRSYSDKYGVAEINGGRIDFDDGTYRVGVNPTNIYFARGNNIRNLYWMSEGLKIQPGPFNSGTDLNTSLHFIGGGTGSHQYIQFSDNATNGILQRITALDRTLWIQHANNRGRVEISNYNRDEFSGDLYLGSMIIKDASGNGLRLVNNRIENVNRSGNRDVMISPAGMGNLLVKDPQGRWYGIHAYALYNQSSRKIKTNIVDYDGSGLGAVNGLNVVEYNMKQDLARGINERKVGFIAEDSPCIASKDMESIDSYKLTTLTVKAVQELSAKYDDLTFKLFDYDYKIENLKSEVQALKEELKQLKGAA</sequence>
<accession>A0A5R9C086</accession>
<dbReference type="Pfam" id="PF06605">
    <property type="entry name" value="Prophage_tail"/>
    <property type="match status" value="1"/>
</dbReference>
<feature type="coiled-coil region" evidence="1">
    <location>
        <begin position="948"/>
        <end position="975"/>
    </location>
</feature>
<dbReference type="EMBL" id="VBTE01000041">
    <property type="protein sequence ID" value="TLQ06068.1"/>
    <property type="molecule type" value="Genomic_DNA"/>
</dbReference>
<organism evidence="3 4">
    <name type="scientific">Marinilactibacillus psychrotolerans</name>
    <dbReference type="NCBI Taxonomy" id="191770"/>
    <lineage>
        <taxon>Bacteria</taxon>
        <taxon>Bacillati</taxon>
        <taxon>Bacillota</taxon>
        <taxon>Bacilli</taxon>
        <taxon>Lactobacillales</taxon>
        <taxon>Carnobacteriaceae</taxon>
        <taxon>Marinilactibacillus</taxon>
    </lineage>
</organism>
<name>A0A5R9C086_9LACT</name>
<gene>
    <name evidence="3" type="ORF">FEZ48_11290</name>
</gene>
<dbReference type="RefSeq" id="WP_138472756.1">
    <property type="nucleotide sequence ID" value="NZ_VBTE01000041.1"/>
</dbReference>
<dbReference type="Pfam" id="PF13884">
    <property type="entry name" value="Peptidase_S74"/>
    <property type="match status" value="1"/>
</dbReference>
<evidence type="ECO:0000313" key="4">
    <source>
        <dbReference type="Proteomes" id="UP000307201"/>
    </source>
</evidence>
<comment type="caution">
    <text evidence="3">The sequence shown here is derived from an EMBL/GenBank/DDBJ whole genome shotgun (WGS) entry which is preliminary data.</text>
</comment>
<dbReference type="PROSITE" id="PS51688">
    <property type="entry name" value="ICA"/>
    <property type="match status" value="1"/>
</dbReference>
<evidence type="ECO:0000256" key="1">
    <source>
        <dbReference type="SAM" id="Coils"/>
    </source>
</evidence>
<protein>
    <recommendedName>
        <fullName evidence="2">Peptidase S74 domain-containing protein</fullName>
    </recommendedName>
</protein>
<feature type="domain" description="Peptidase S74" evidence="2">
    <location>
        <begin position="861"/>
        <end position="976"/>
    </location>
</feature>
<dbReference type="Gene3D" id="3.55.50.40">
    <property type="match status" value="1"/>
</dbReference>
<dbReference type="Pfam" id="PF07902">
    <property type="entry name" value="Gp58"/>
    <property type="match status" value="1"/>
</dbReference>
<dbReference type="InterPro" id="IPR010572">
    <property type="entry name" value="Tail_dom"/>
</dbReference>
<dbReference type="Proteomes" id="UP000307201">
    <property type="component" value="Unassembled WGS sequence"/>
</dbReference>
<keyword evidence="1" id="KW-0175">Coiled coil</keyword>
<dbReference type="AlphaFoldDB" id="A0A5R9C086"/>
<evidence type="ECO:0000313" key="3">
    <source>
        <dbReference type="EMBL" id="TLQ06068.1"/>
    </source>
</evidence>
<evidence type="ECO:0000259" key="2">
    <source>
        <dbReference type="PROSITE" id="PS51688"/>
    </source>
</evidence>
<dbReference type="InterPro" id="IPR030392">
    <property type="entry name" value="S74_ICA"/>
</dbReference>
<dbReference type="OrthoDB" id="2249783at2"/>
<reference evidence="3 4" key="1">
    <citation type="submission" date="2019-05" db="EMBL/GenBank/DDBJ databases">
        <title>The metagenome of a microbial culture collection derived from dairy environment covers the genomic content of the human microbiome.</title>
        <authorList>
            <person name="Roder T."/>
            <person name="Wuthrich D."/>
            <person name="Sattari Z."/>
            <person name="Von Ah U."/>
            <person name="Bar C."/>
            <person name="Ronchi F."/>
            <person name="Macpherson A.J."/>
            <person name="Ganal-Vonarburg S.C."/>
            <person name="Bruggmann R."/>
            <person name="Vergeres G."/>
        </authorList>
    </citation>
    <scope>NUCLEOTIDE SEQUENCE [LARGE SCALE GENOMIC DNA]</scope>
    <source>
        <strain evidence="3 4">FAM 24235</strain>
    </source>
</reference>
<dbReference type="InterPro" id="IPR012892">
    <property type="entry name" value="Gp58"/>
</dbReference>